<dbReference type="Proteomes" id="UP000516232">
    <property type="component" value="Segment"/>
</dbReference>
<organism evidence="2 3">
    <name type="scientific">Acinetobacter phage Aristophanes</name>
    <dbReference type="NCBI Taxonomy" id="2759203"/>
    <lineage>
        <taxon>Viruses</taxon>
        <taxon>Duplodnaviria</taxon>
        <taxon>Heunggongvirae</taxon>
        <taxon>Uroviricota</taxon>
        <taxon>Caudoviricetes</taxon>
        <taxon>Autographivirales</taxon>
        <taxon>Autoscriptoviridae</taxon>
        <taxon>Beijerinckvirinae</taxon>
        <taxon>Aristophanesvirus</taxon>
        <taxon>Aristophanesvirus aristophanes</taxon>
    </lineage>
</organism>
<gene>
    <name evidence="2" type="ORF">Aristophanes_00035</name>
</gene>
<evidence type="ECO:0000313" key="2">
    <source>
        <dbReference type="EMBL" id="QNO11459.1"/>
    </source>
</evidence>
<keyword evidence="3" id="KW-1185">Reference proteome</keyword>
<sequence>MAELGEPVISAAFAAEEKQRLAQTLTSAVVQQETPTEEPVAKPKRTTKRKVVD</sequence>
<feature type="compositionally biased region" description="Basic residues" evidence="1">
    <location>
        <begin position="42"/>
        <end position="53"/>
    </location>
</feature>
<evidence type="ECO:0000313" key="3">
    <source>
        <dbReference type="Proteomes" id="UP000516232"/>
    </source>
</evidence>
<protein>
    <submittedName>
        <fullName evidence="2">Uncharacterized protein</fullName>
    </submittedName>
</protein>
<reference evidence="2 3" key="1">
    <citation type="submission" date="2020-07" db="EMBL/GenBank/DDBJ databases">
        <authorList>
            <person name="Shneider M.M."/>
            <person name="Timoshina O.V."/>
            <person name="Evseev P.V."/>
            <person name="Shelenkov A.A."/>
            <person name="Mikhailova Y.V."/>
            <person name="Yanushevich Y."/>
            <person name="Shagin D.A."/>
            <person name="Miroshnikov K.A."/>
        </authorList>
    </citation>
    <scope>NUCLEOTIDE SEQUENCE [LARGE SCALE GENOMIC DNA]</scope>
</reference>
<accession>A0A7G9VYP4</accession>
<proteinExistence type="predicted"/>
<feature type="region of interest" description="Disordered" evidence="1">
    <location>
        <begin position="28"/>
        <end position="53"/>
    </location>
</feature>
<dbReference type="EMBL" id="MT783706">
    <property type="protein sequence ID" value="QNO11459.1"/>
    <property type="molecule type" value="Genomic_DNA"/>
</dbReference>
<evidence type="ECO:0000256" key="1">
    <source>
        <dbReference type="SAM" id="MobiDB-lite"/>
    </source>
</evidence>
<name>A0A7G9VYP4_BPACA</name>
<organismHost>
    <name type="scientific">Acinetobacter baumannii</name>
    <dbReference type="NCBI Taxonomy" id="470"/>
</organismHost>